<comment type="caution">
    <text evidence="2">The sequence shown here is derived from an EMBL/GenBank/DDBJ whole genome shotgun (WGS) entry which is preliminary data.</text>
</comment>
<dbReference type="AlphaFoldDB" id="A0A9W6YT74"/>
<feature type="region of interest" description="Disordered" evidence="1">
    <location>
        <begin position="210"/>
        <end position="248"/>
    </location>
</feature>
<keyword evidence="3" id="KW-1185">Reference proteome</keyword>
<name>A0A9W6YT74_AMBMO</name>
<evidence type="ECO:0000256" key="1">
    <source>
        <dbReference type="SAM" id="MobiDB-lite"/>
    </source>
</evidence>
<proteinExistence type="predicted"/>
<dbReference type="EMBL" id="BSXU01000748">
    <property type="protein sequence ID" value="GMG21650.1"/>
    <property type="molecule type" value="Genomic_DNA"/>
</dbReference>
<sequence>MSDISSHISTMRHTKEFKMKDNYVYKAVVAEHDNEDPIPDSIMKKYYSYKIRKNISLTPIRNYSPEKNPNTDISLFEGKEAGEVVKRVGDLAAFNAMKFLTVYNKVDRYSLGTTTMGKWDLGAFILMDSRRRRRCLLRKSFPVLKISDEELMKHKFLVKLAGERHKKRTVIHKNQKHFHPNINVPLTEDKMEALLNKFFKKLEKRFESEMQKKNIENTNGNAEKRELTSQEKSAIFNDELNKHEDYGF</sequence>
<gene>
    <name evidence="2" type="ORF">Amon01_000215900</name>
</gene>
<protein>
    <submittedName>
        <fullName evidence="2">Unnamed protein product</fullName>
    </submittedName>
</protein>
<reference evidence="2" key="1">
    <citation type="submission" date="2023-04" db="EMBL/GenBank/DDBJ databases">
        <title>Ambrosiozyma monospora NBRC 1965.</title>
        <authorList>
            <person name="Ichikawa N."/>
            <person name="Sato H."/>
            <person name="Tonouchi N."/>
        </authorList>
    </citation>
    <scope>NUCLEOTIDE SEQUENCE</scope>
    <source>
        <strain evidence="2">NBRC 1965</strain>
    </source>
</reference>
<organism evidence="2 3">
    <name type="scientific">Ambrosiozyma monospora</name>
    <name type="common">Yeast</name>
    <name type="synonym">Endomycopsis monosporus</name>
    <dbReference type="NCBI Taxonomy" id="43982"/>
    <lineage>
        <taxon>Eukaryota</taxon>
        <taxon>Fungi</taxon>
        <taxon>Dikarya</taxon>
        <taxon>Ascomycota</taxon>
        <taxon>Saccharomycotina</taxon>
        <taxon>Pichiomycetes</taxon>
        <taxon>Pichiales</taxon>
        <taxon>Pichiaceae</taxon>
        <taxon>Ambrosiozyma</taxon>
    </lineage>
</organism>
<feature type="compositionally biased region" description="Basic and acidic residues" evidence="1">
    <location>
        <begin position="239"/>
        <end position="248"/>
    </location>
</feature>
<evidence type="ECO:0000313" key="3">
    <source>
        <dbReference type="Proteomes" id="UP001165063"/>
    </source>
</evidence>
<evidence type="ECO:0000313" key="2">
    <source>
        <dbReference type="EMBL" id="GMG21650.1"/>
    </source>
</evidence>
<accession>A0A9W6YT74</accession>
<dbReference type="Proteomes" id="UP001165063">
    <property type="component" value="Unassembled WGS sequence"/>
</dbReference>